<dbReference type="GO" id="GO:0005886">
    <property type="term" value="C:plasma membrane"/>
    <property type="evidence" value="ECO:0007669"/>
    <property type="project" value="UniProtKB-SubCell"/>
</dbReference>
<keyword evidence="16" id="KW-1185">Reference proteome</keyword>
<dbReference type="GO" id="GO:0015386">
    <property type="term" value="F:potassium:proton antiporter activity"/>
    <property type="evidence" value="ECO:0007669"/>
    <property type="project" value="TreeGrafter"/>
</dbReference>
<protein>
    <submittedName>
        <fullName evidence="15">Sodium/proton antiporter, CPA1 family</fullName>
    </submittedName>
</protein>
<feature type="transmembrane region" description="Helical" evidence="13">
    <location>
        <begin position="161"/>
        <end position="178"/>
    </location>
</feature>
<keyword evidence="3" id="KW-0813">Transport</keyword>
<feature type="transmembrane region" description="Helical" evidence="13">
    <location>
        <begin position="28"/>
        <end position="47"/>
    </location>
</feature>
<evidence type="ECO:0000256" key="12">
    <source>
        <dbReference type="SAM" id="Coils"/>
    </source>
</evidence>
<keyword evidence="11" id="KW-0739">Sodium transport</keyword>
<proteinExistence type="inferred from homology"/>
<feature type="transmembrane region" description="Helical" evidence="13">
    <location>
        <begin position="224"/>
        <end position="241"/>
    </location>
</feature>
<dbReference type="InterPro" id="IPR006153">
    <property type="entry name" value="Cation/H_exchanger_TM"/>
</dbReference>
<keyword evidence="8" id="KW-0915">Sodium</keyword>
<feature type="transmembrane region" description="Helical" evidence="13">
    <location>
        <begin position="97"/>
        <end position="117"/>
    </location>
</feature>
<accession>A0A1Y6B8K8</accession>
<feature type="coiled-coil region" evidence="12">
    <location>
        <begin position="454"/>
        <end position="486"/>
    </location>
</feature>
<dbReference type="GO" id="GO:0015385">
    <property type="term" value="F:sodium:proton antiporter activity"/>
    <property type="evidence" value="ECO:0007669"/>
    <property type="project" value="InterPro"/>
</dbReference>
<dbReference type="STRING" id="1513793.SAMN06296036_10297"/>
<evidence type="ECO:0000256" key="3">
    <source>
        <dbReference type="ARBA" id="ARBA00022448"/>
    </source>
</evidence>
<evidence type="ECO:0000256" key="1">
    <source>
        <dbReference type="ARBA" id="ARBA00004651"/>
    </source>
</evidence>
<feature type="transmembrane region" description="Helical" evidence="13">
    <location>
        <begin position="190"/>
        <end position="212"/>
    </location>
</feature>
<reference evidence="16" key="1">
    <citation type="submission" date="2017-04" db="EMBL/GenBank/DDBJ databases">
        <authorList>
            <person name="Varghese N."/>
            <person name="Submissions S."/>
        </authorList>
    </citation>
    <scope>NUCLEOTIDE SEQUENCE [LARGE SCALE GENOMIC DNA]</scope>
    <source>
        <strain evidence="16">RKEM611</strain>
    </source>
</reference>
<dbReference type="Proteomes" id="UP000192907">
    <property type="component" value="Unassembled WGS sequence"/>
</dbReference>
<dbReference type="PANTHER" id="PTHR10110">
    <property type="entry name" value="SODIUM/HYDROGEN EXCHANGER"/>
    <property type="match status" value="1"/>
</dbReference>
<keyword evidence="9" id="KW-0406">Ion transport</keyword>
<comment type="subcellular location">
    <subcellularLocation>
        <location evidence="1">Cell membrane</location>
        <topology evidence="1">Multi-pass membrane protein</topology>
    </subcellularLocation>
</comment>
<evidence type="ECO:0000256" key="10">
    <source>
        <dbReference type="ARBA" id="ARBA00023136"/>
    </source>
</evidence>
<evidence type="ECO:0000256" key="2">
    <source>
        <dbReference type="ARBA" id="ARBA00007367"/>
    </source>
</evidence>
<evidence type="ECO:0000313" key="15">
    <source>
        <dbReference type="EMBL" id="SME94180.1"/>
    </source>
</evidence>
<evidence type="ECO:0000256" key="8">
    <source>
        <dbReference type="ARBA" id="ARBA00023053"/>
    </source>
</evidence>
<feature type="transmembrane region" description="Helical" evidence="13">
    <location>
        <begin position="339"/>
        <end position="358"/>
    </location>
</feature>
<evidence type="ECO:0000259" key="14">
    <source>
        <dbReference type="Pfam" id="PF00999"/>
    </source>
</evidence>
<dbReference type="EMBL" id="FWZT01000002">
    <property type="protein sequence ID" value="SME94180.1"/>
    <property type="molecule type" value="Genomic_DNA"/>
</dbReference>
<keyword evidence="7 13" id="KW-1133">Transmembrane helix</keyword>
<dbReference type="GO" id="GO:0098719">
    <property type="term" value="P:sodium ion import across plasma membrane"/>
    <property type="evidence" value="ECO:0007669"/>
    <property type="project" value="TreeGrafter"/>
</dbReference>
<dbReference type="PANTHER" id="PTHR10110:SF195">
    <property type="entry name" value="NA(+)_H(+) ANTIPORTER NHAS2"/>
    <property type="match status" value="1"/>
</dbReference>
<keyword evidence="10 13" id="KW-0472">Membrane</keyword>
<keyword evidence="12" id="KW-0175">Coiled coil</keyword>
<keyword evidence="5" id="KW-1003">Cell membrane</keyword>
<dbReference type="RefSeq" id="WP_132315564.1">
    <property type="nucleotide sequence ID" value="NZ_FWZT01000002.1"/>
</dbReference>
<keyword evidence="4" id="KW-0050">Antiport</keyword>
<dbReference type="GO" id="GO:0051453">
    <property type="term" value="P:regulation of intracellular pH"/>
    <property type="evidence" value="ECO:0007669"/>
    <property type="project" value="TreeGrafter"/>
</dbReference>
<evidence type="ECO:0000256" key="4">
    <source>
        <dbReference type="ARBA" id="ARBA00022449"/>
    </source>
</evidence>
<dbReference type="Gene3D" id="6.10.140.1330">
    <property type="match status" value="1"/>
</dbReference>
<dbReference type="OrthoDB" id="9774146at2"/>
<evidence type="ECO:0000256" key="11">
    <source>
        <dbReference type="ARBA" id="ARBA00023201"/>
    </source>
</evidence>
<evidence type="ECO:0000256" key="7">
    <source>
        <dbReference type="ARBA" id="ARBA00022989"/>
    </source>
</evidence>
<feature type="transmembrane region" description="Helical" evidence="13">
    <location>
        <begin position="59"/>
        <end position="77"/>
    </location>
</feature>
<name>A0A1Y6B8K8_9BACT</name>
<keyword evidence="6 13" id="KW-0812">Transmembrane</keyword>
<evidence type="ECO:0000256" key="5">
    <source>
        <dbReference type="ARBA" id="ARBA00022475"/>
    </source>
</evidence>
<evidence type="ECO:0000256" key="9">
    <source>
        <dbReference type="ARBA" id="ARBA00023065"/>
    </source>
</evidence>
<gene>
    <name evidence="15" type="ORF">SAMN06296036_10297</name>
</gene>
<dbReference type="Pfam" id="PF00999">
    <property type="entry name" value="Na_H_Exchanger"/>
    <property type="match status" value="1"/>
</dbReference>
<evidence type="ECO:0000256" key="6">
    <source>
        <dbReference type="ARBA" id="ARBA00022692"/>
    </source>
</evidence>
<organism evidence="15 16">
    <name type="scientific">Pseudobacteriovorax antillogorgiicola</name>
    <dbReference type="NCBI Taxonomy" id="1513793"/>
    <lineage>
        <taxon>Bacteria</taxon>
        <taxon>Pseudomonadati</taxon>
        <taxon>Bdellovibrionota</taxon>
        <taxon>Oligoflexia</taxon>
        <taxon>Oligoflexales</taxon>
        <taxon>Pseudobacteriovoracaceae</taxon>
        <taxon>Pseudobacteriovorax</taxon>
    </lineage>
</organism>
<dbReference type="AlphaFoldDB" id="A0A1Y6B8K8"/>
<feature type="transmembrane region" description="Helical" evidence="13">
    <location>
        <begin position="276"/>
        <end position="296"/>
    </location>
</feature>
<feature type="transmembrane region" description="Helical" evidence="13">
    <location>
        <begin position="370"/>
        <end position="394"/>
    </location>
</feature>
<evidence type="ECO:0000256" key="13">
    <source>
        <dbReference type="SAM" id="Phobius"/>
    </source>
</evidence>
<comment type="similarity">
    <text evidence="2">Belongs to the monovalent cation:proton antiporter 1 (CPA1) transporter (TC 2.A.36) family.</text>
</comment>
<feature type="transmembrane region" description="Helical" evidence="13">
    <location>
        <begin position="308"/>
        <end position="327"/>
    </location>
</feature>
<feature type="domain" description="Cation/H+ exchanger transmembrane" evidence="14">
    <location>
        <begin position="12"/>
        <end position="394"/>
    </location>
</feature>
<dbReference type="InterPro" id="IPR018422">
    <property type="entry name" value="Cation/H_exchanger_CPA1"/>
</dbReference>
<evidence type="ECO:0000313" key="16">
    <source>
        <dbReference type="Proteomes" id="UP000192907"/>
    </source>
</evidence>
<sequence>MTPTLALLIILAVAVTVAVVSQKYNLSYTVALVIVGAALSIVKYKFFPEFDVGIHLSHELLFDVLLPILIFEAAFHLKFKPFFANLKWILNLAGTGLLIGIALCTALIFYGCAVFGIHISIGTALLISTIVSATDPVGVISLLRATQAPHKLAVLMEGESLLNDGLAVVLGTIVFILLGFDHHASLSVPWLVKFVLLEIGGSILLGGGIGFVISELMNESKDNLVLISFISIAAFGSFLIAEEIHSSGVLSCLTCGMVVGNMGAERNLSASSKLAVLAFLDYAAFAANSIIFLLIGLDLEIQQLPNDLGAILITWVAMLIARFFFVWQIDIWLPGMPKGYVPVIAWGGVRGGIAMVLALSIPQEFGFRDLAVHCIFGASLLTILIQSTTMKSVLGKYGLVKEKKQLQVIDVIKGKLSSLQSARYHLEKQFKLGAISDEVYNQFSQELAYEGQKIEKWKDKTESLRKQAEEEEARLIKKQLLEVRKENILSAASHGSLEQEIAEKLIAEIDEEIHHLNDH</sequence>